<dbReference type="AlphaFoldDB" id="A0A1M4PQB0"/>
<dbReference type="EMBL" id="LT669839">
    <property type="protein sequence ID" value="SHD77681.1"/>
    <property type="molecule type" value="Genomic_DNA"/>
</dbReference>
<dbReference type="Proteomes" id="UP000245423">
    <property type="component" value="Chromosome 1"/>
</dbReference>
<protein>
    <submittedName>
        <fullName evidence="1">Uncharacterized protein</fullName>
    </submittedName>
</protein>
<name>A0A1M4PQB0_9FIRM</name>
<reference evidence="1 2" key="1">
    <citation type="submission" date="2016-11" db="EMBL/GenBank/DDBJ databases">
        <authorList>
            <person name="Manzoor S."/>
        </authorList>
    </citation>
    <scope>NUCLEOTIDE SEQUENCE [LARGE SCALE GENOMIC DNA]</scope>
    <source>
        <strain evidence="1">Clostridium ultunense strain Esp</strain>
    </source>
</reference>
<evidence type="ECO:0000313" key="1">
    <source>
        <dbReference type="EMBL" id="SHD77681.1"/>
    </source>
</evidence>
<evidence type="ECO:0000313" key="2">
    <source>
        <dbReference type="Proteomes" id="UP000245423"/>
    </source>
</evidence>
<gene>
    <name evidence="1" type="ORF">CUESP1_2327</name>
</gene>
<keyword evidence="2" id="KW-1185">Reference proteome</keyword>
<organism evidence="1 2">
    <name type="scientific">[Clostridium] ultunense Esp</name>
    <dbReference type="NCBI Taxonomy" id="1288971"/>
    <lineage>
        <taxon>Bacteria</taxon>
        <taxon>Bacillati</taxon>
        <taxon>Bacillota</taxon>
        <taxon>Tissierellia</taxon>
        <taxon>Tissierellales</taxon>
        <taxon>Tepidimicrobiaceae</taxon>
        <taxon>Schnuerera</taxon>
    </lineage>
</organism>
<proteinExistence type="predicted"/>
<sequence length="60" mass="6514">MILGILSILPPAFMLLVYSVSSSLYEEYRTSVEHTSTAIGLVSIIGYTPDLFFGQCLVVG</sequence>
<accession>A0A1M4PQB0</accession>